<keyword evidence="4" id="KW-1185">Reference proteome</keyword>
<comment type="caution">
    <text evidence="3">The sequence shown here is derived from an EMBL/GenBank/DDBJ whole genome shotgun (WGS) entry which is preliminary data.</text>
</comment>
<evidence type="ECO:0000259" key="2">
    <source>
        <dbReference type="Pfam" id="PF13963"/>
    </source>
</evidence>
<sequence length="228" mass="26191">MDKSWIDLANRKCENRYLYVRLVVRQHLRDNGFWKKYKKWDKHGESKDNADTLGTDQNDIVTDSYMEDDMVRLVQEALGTPNIGPHDQNDGESSTNPRVGPDEPTKKFLKLREEYRLKPKTLSGVDIDAQLKSNGILTEYKREDLERRNVIQAQKPDNDSKSILFLTVPATESSKSGAFIVHFGFTGSKKRWAFFANKTDPSSSAFMKVPKLCCWERGIDKSLVLLSR</sequence>
<feature type="region of interest" description="Disordered" evidence="1">
    <location>
        <begin position="79"/>
        <end position="104"/>
    </location>
</feature>
<evidence type="ECO:0000256" key="1">
    <source>
        <dbReference type="SAM" id="MobiDB-lite"/>
    </source>
</evidence>
<dbReference type="Pfam" id="PF13963">
    <property type="entry name" value="Transpos_assoc"/>
    <property type="match status" value="1"/>
</dbReference>
<organism evidence="3 4">
    <name type="scientific">Rubus argutus</name>
    <name type="common">Southern blackberry</name>
    <dbReference type="NCBI Taxonomy" id="59490"/>
    <lineage>
        <taxon>Eukaryota</taxon>
        <taxon>Viridiplantae</taxon>
        <taxon>Streptophyta</taxon>
        <taxon>Embryophyta</taxon>
        <taxon>Tracheophyta</taxon>
        <taxon>Spermatophyta</taxon>
        <taxon>Magnoliopsida</taxon>
        <taxon>eudicotyledons</taxon>
        <taxon>Gunneridae</taxon>
        <taxon>Pentapetalae</taxon>
        <taxon>rosids</taxon>
        <taxon>fabids</taxon>
        <taxon>Rosales</taxon>
        <taxon>Rosaceae</taxon>
        <taxon>Rosoideae</taxon>
        <taxon>Rosoideae incertae sedis</taxon>
        <taxon>Rubus</taxon>
    </lineage>
</organism>
<evidence type="ECO:0000313" key="3">
    <source>
        <dbReference type="EMBL" id="KAK9943970.1"/>
    </source>
</evidence>
<gene>
    <name evidence="3" type="ORF">M0R45_009557</name>
</gene>
<name>A0AAW1Y4I1_RUBAR</name>
<evidence type="ECO:0000313" key="4">
    <source>
        <dbReference type="Proteomes" id="UP001457282"/>
    </source>
</evidence>
<protein>
    <recommendedName>
        <fullName evidence="2">Transposase-associated domain-containing protein</fullName>
    </recommendedName>
</protein>
<reference evidence="3 4" key="1">
    <citation type="journal article" date="2023" name="G3 (Bethesda)">
        <title>A chromosome-length genome assembly and annotation of blackberry (Rubus argutus, cv. 'Hillquist').</title>
        <authorList>
            <person name="Bruna T."/>
            <person name="Aryal R."/>
            <person name="Dudchenko O."/>
            <person name="Sargent D.J."/>
            <person name="Mead D."/>
            <person name="Buti M."/>
            <person name="Cavallini A."/>
            <person name="Hytonen T."/>
            <person name="Andres J."/>
            <person name="Pham M."/>
            <person name="Weisz D."/>
            <person name="Mascagni F."/>
            <person name="Usai G."/>
            <person name="Natali L."/>
            <person name="Bassil N."/>
            <person name="Fernandez G.E."/>
            <person name="Lomsadze A."/>
            <person name="Armour M."/>
            <person name="Olukolu B."/>
            <person name="Poorten T."/>
            <person name="Britton C."/>
            <person name="Davik J."/>
            <person name="Ashrafi H."/>
            <person name="Aiden E.L."/>
            <person name="Borodovsky M."/>
            <person name="Worthington M."/>
        </authorList>
    </citation>
    <scope>NUCLEOTIDE SEQUENCE [LARGE SCALE GENOMIC DNA]</scope>
    <source>
        <strain evidence="3">PI 553951</strain>
    </source>
</reference>
<dbReference type="AlphaFoldDB" id="A0AAW1Y4I1"/>
<feature type="domain" description="Transposase-associated" evidence="2">
    <location>
        <begin position="11"/>
        <end position="45"/>
    </location>
</feature>
<dbReference type="EMBL" id="JBEDUW010000002">
    <property type="protein sequence ID" value="KAK9943970.1"/>
    <property type="molecule type" value="Genomic_DNA"/>
</dbReference>
<dbReference type="Proteomes" id="UP001457282">
    <property type="component" value="Unassembled WGS sequence"/>
</dbReference>
<proteinExistence type="predicted"/>
<accession>A0AAW1Y4I1</accession>
<dbReference type="InterPro" id="IPR029480">
    <property type="entry name" value="Transpos_assoc"/>
</dbReference>